<accession>A0A067NTL9</accession>
<proteinExistence type="predicted"/>
<feature type="region of interest" description="Disordered" evidence="1">
    <location>
        <begin position="771"/>
        <end position="806"/>
    </location>
</feature>
<dbReference type="PANTHER" id="PTHR40132">
    <property type="entry name" value="PRE-MRNA-SPLICING FACTOR 38B"/>
    <property type="match status" value="1"/>
</dbReference>
<evidence type="ECO:0000256" key="1">
    <source>
        <dbReference type="SAM" id="MobiDB-lite"/>
    </source>
</evidence>
<dbReference type="AlphaFoldDB" id="A0A067NTL9"/>
<protein>
    <submittedName>
        <fullName evidence="2">Uncharacterized protein</fullName>
    </submittedName>
</protein>
<feature type="compositionally biased region" description="Polar residues" evidence="1">
    <location>
        <begin position="694"/>
        <end position="708"/>
    </location>
</feature>
<name>A0A067NTL9_PLEO1</name>
<dbReference type="InterPro" id="IPR032675">
    <property type="entry name" value="LRR_dom_sf"/>
</dbReference>
<feature type="compositionally biased region" description="Basic residues" evidence="1">
    <location>
        <begin position="573"/>
        <end position="594"/>
    </location>
</feature>
<feature type="region of interest" description="Disordered" evidence="1">
    <location>
        <begin position="560"/>
        <end position="729"/>
    </location>
</feature>
<dbReference type="EMBL" id="KL198006">
    <property type="protein sequence ID" value="KDQ31418.1"/>
    <property type="molecule type" value="Genomic_DNA"/>
</dbReference>
<feature type="compositionally biased region" description="Basic and acidic residues" evidence="1">
    <location>
        <begin position="608"/>
        <end position="622"/>
    </location>
</feature>
<evidence type="ECO:0000313" key="2">
    <source>
        <dbReference type="EMBL" id="KDQ31418.1"/>
    </source>
</evidence>
<gene>
    <name evidence="2" type="ORF">PLEOSDRAFT_1037797</name>
</gene>
<dbReference type="STRING" id="1137138.A0A067NTL9"/>
<dbReference type="Gene3D" id="3.80.10.10">
    <property type="entry name" value="Ribonuclease Inhibitor"/>
    <property type="match status" value="1"/>
</dbReference>
<dbReference type="VEuPathDB" id="FungiDB:PLEOSDRAFT_1037797"/>
<feature type="region of interest" description="Disordered" evidence="1">
    <location>
        <begin position="500"/>
        <end position="545"/>
    </location>
</feature>
<sequence length="834" mass="94135">AVEHSVSIDLTTAYPPRRQPARRIVKIPTPVHMPMEVVLTILEAAYYDDNLQANDRLLKDCALVCRSWSVPAQKLLFSNVKLRTERACSAFTSAVNPSSERGRMLGESVIRMRAVLDHNQPSHLLQTSFARAVTLCPNLYELNLSVYGCGAPGEDVVGAPDVSRMSRPAPSFEDDTLELLKSGPAVRALTFCNWSENRQSLSQLLDVWPSVKSLVISGTPPQLPSSSSEPLQCSLEELRMNFQTSPSFDFMKWLLHNSTDSLRILELEREPSAEQLDFLVATHGHALHSLSLPACGSHEHALAVQQCQQLRELKIESQWVSPMVYKKIPEEIQHVAFGLDRDTALQPILDVVKARPNLRAVTVHVWKGGELHPQLPALKIACAYRGIELQTTRDIQVFRALTVSNSSPFSPAQLGSSVSSTVTDDDLDRHVAELILKEAKKKAEKYSQHGIRAYLRNNIVDSNAPKTNKRFLTSIIRSTDDHNKTVLRAQALAAEEVKQARLDAERKERRARAEEAVAAEKMRRSRGEDKDKRKGEDESWDRWDGRRAERKRISRDWETWDGDESDRSDGQDRKRRRTSRTRDRKRHRDSRKRSKYEDEHKRHRSRSHSLDTAKRTFRRDDSPAGASDTSSRGRTRGHKDDDARSPRIHVRGSDSCSRQPSPLPSDREAELRRALKGKQKATSPPMGSRKRSSSETTMSISEPGSRASTPGPDPLPQLPSKMDKYFEESYDPRLDVAPLSAPKVPATGLINNAEYEGWDAMLDLLRQRKEDKDERKRMERLGISIPKATKPNNQKSLGGSSAMDERWSAGDNIMGIEYKKRGSVREWDVGKQGF</sequence>
<feature type="compositionally biased region" description="Basic and acidic residues" evidence="1">
    <location>
        <begin position="771"/>
        <end position="780"/>
    </location>
</feature>
<reference evidence="3" key="1">
    <citation type="journal article" date="2014" name="Proc. Natl. Acad. Sci. U.S.A.">
        <title>Extensive sampling of basidiomycete genomes demonstrates inadequacy of the white-rot/brown-rot paradigm for wood decay fungi.</title>
        <authorList>
            <person name="Riley R."/>
            <person name="Salamov A.A."/>
            <person name="Brown D.W."/>
            <person name="Nagy L.G."/>
            <person name="Floudas D."/>
            <person name="Held B.W."/>
            <person name="Levasseur A."/>
            <person name="Lombard V."/>
            <person name="Morin E."/>
            <person name="Otillar R."/>
            <person name="Lindquist E.A."/>
            <person name="Sun H."/>
            <person name="LaButti K.M."/>
            <person name="Schmutz J."/>
            <person name="Jabbour D."/>
            <person name="Luo H."/>
            <person name="Baker S.E."/>
            <person name="Pisabarro A.G."/>
            <person name="Walton J.D."/>
            <person name="Blanchette R.A."/>
            <person name="Henrissat B."/>
            <person name="Martin F."/>
            <person name="Cullen D."/>
            <person name="Hibbett D.S."/>
            <person name="Grigoriev I.V."/>
        </authorList>
    </citation>
    <scope>NUCLEOTIDE SEQUENCE [LARGE SCALE GENOMIC DNA]</scope>
    <source>
        <strain evidence="3">PC15</strain>
    </source>
</reference>
<dbReference type="Proteomes" id="UP000027073">
    <property type="component" value="Unassembled WGS sequence"/>
</dbReference>
<evidence type="ECO:0000313" key="3">
    <source>
        <dbReference type="Proteomes" id="UP000027073"/>
    </source>
</evidence>
<feature type="compositionally biased region" description="Polar residues" evidence="1">
    <location>
        <begin position="790"/>
        <end position="799"/>
    </location>
</feature>
<feature type="non-terminal residue" evidence="2">
    <location>
        <position position="1"/>
    </location>
</feature>
<dbReference type="HOGENOM" id="CLU_014120_0_0_1"/>
<dbReference type="SUPFAM" id="SSF52047">
    <property type="entry name" value="RNI-like"/>
    <property type="match status" value="1"/>
</dbReference>
<dbReference type="PANTHER" id="PTHR40132:SF1">
    <property type="entry name" value="PRE-MRNA-SPLICING FACTOR 38B"/>
    <property type="match status" value="1"/>
</dbReference>
<organism evidence="2 3">
    <name type="scientific">Pleurotus ostreatus (strain PC15)</name>
    <name type="common">Oyster mushroom</name>
    <dbReference type="NCBI Taxonomy" id="1137138"/>
    <lineage>
        <taxon>Eukaryota</taxon>
        <taxon>Fungi</taxon>
        <taxon>Dikarya</taxon>
        <taxon>Basidiomycota</taxon>
        <taxon>Agaricomycotina</taxon>
        <taxon>Agaricomycetes</taxon>
        <taxon>Agaricomycetidae</taxon>
        <taxon>Agaricales</taxon>
        <taxon>Pleurotineae</taxon>
        <taxon>Pleurotaceae</taxon>
        <taxon>Pleurotus</taxon>
    </lineage>
</organism>
<dbReference type="OrthoDB" id="2522283at2759"/>
<dbReference type="InParanoid" id="A0A067NTL9"/>